<dbReference type="EMBL" id="JAQQKX010000001">
    <property type="protein sequence ID" value="MDC7681734.1"/>
    <property type="molecule type" value="Genomic_DNA"/>
</dbReference>
<proteinExistence type="predicted"/>
<organism evidence="2 3">
    <name type="scientific">Asticcacaulis aquaticus</name>
    <dbReference type="NCBI Taxonomy" id="2984212"/>
    <lineage>
        <taxon>Bacteria</taxon>
        <taxon>Pseudomonadati</taxon>
        <taxon>Pseudomonadota</taxon>
        <taxon>Alphaproteobacteria</taxon>
        <taxon>Caulobacterales</taxon>
        <taxon>Caulobacteraceae</taxon>
        <taxon>Asticcacaulis</taxon>
    </lineage>
</organism>
<sequence>MSESSALSNFLLPRQRFEWEMDLLPAEAGRRLRRATDPRPHYTPFDQDIGLFRGTLSDSEARLQLRGAFSTEDMQPPLLYLKFDACEVGTRVTGLIVSRRGNAIVSALSSFFVAIFFGGGALMARSLTGVAFSIVATLLIFLLAMYGHKSRFNDRADELRAALKTALSGDESGFYPFTG</sequence>
<accession>A0ABT5HNV0</accession>
<reference evidence="2 3" key="1">
    <citation type="submission" date="2023-01" db="EMBL/GenBank/DDBJ databases">
        <title>Novel species of the genus Asticcacaulis isolated from rivers.</title>
        <authorList>
            <person name="Lu H."/>
        </authorList>
    </citation>
    <scope>NUCLEOTIDE SEQUENCE [LARGE SCALE GENOMIC DNA]</scope>
    <source>
        <strain evidence="2 3">BYS171W</strain>
    </source>
</reference>
<protein>
    <submittedName>
        <fullName evidence="2">Uncharacterized protein</fullName>
    </submittedName>
</protein>
<evidence type="ECO:0000313" key="2">
    <source>
        <dbReference type="EMBL" id="MDC7681734.1"/>
    </source>
</evidence>
<keyword evidence="3" id="KW-1185">Reference proteome</keyword>
<keyword evidence="1" id="KW-0472">Membrane</keyword>
<gene>
    <name evidence="2" type="ORF">PQU92_00455</name>
</gene>
<evidence type="ECO:0000313" key="3">
    <source>
        <dbReference type="Proteomes" id="UP001214854"/>
    </source>
</evidence>
<feature type="transmembrane region" description="Helical" evidence="1">
    <location>
        <begin position="130"/>
        <end position="147"/>
    </location>
</feature>
<keyword evidence="1" id="KW-1133">Transmembrane helix</keyword>
<feature type="transmembrane region" description="Helical" evidence="1">
    <location>
        <begin position="103"/>
        <end position="124"/>
    </location>
</feature>
<dbReference type="Proteomes" id="UP001214854">
    <property type="component" value="Unassembled WGS sequence"/>
</dbReference>
<keyword evidence="1" id="KW-0812">Transmembrane</keyword>
<evidence type="ECO:0000256" key="1">
    <source>
        <dbReference type="SAM" id="Phobius"/>
    </source>
</evidence>
<dbReference type="RefSeq" id="WP_272746256.1">
    <property type="nucleotide sequence ID" value="NZ_JAQQKX010000001.1"/>
</dbReference>
<comment type="caution">
    <text evidence="2">The sequence shown here is derived from an EMBL/GenBank/DDBJ whole genome shotgun (WGS) entry which is preliminary data.</text>
</comment>
<name>A0ABT5HNV0_9CAUL</name>